<organism evidence="2 3">
    <name type="scientific">Gopherus agassizii</name>
    <name type="common">Agassiz's desert tortoise</name>
    <dbReference type="NCBI Taxonomy" id="38772"/>
    <lineage>
        <taxon>Eukaryota</taxon>
        <taxon>Metazoa</taxon>
        <taxon>Chordata</taxon>
        <taxon>Craniata</taxon>
        <taxon>Vertebrata</taxon>
        <taxon>Euteleostomi</taxon>
        <taxon>Archelosauria</taxon>
        <taxon>Testudinata</taxon>
        <taxon>Testudines</taxon>
        <taxon>Cryptodira</taxon>
        <taxon>Durocryptodira</taxon>
        <taxon>Testudinoidea</taxon>
        <taxon>Testudinidae</taxon>
        <taxon>Gopherus</taxon>
    </lineage>
</organism>
<name>A0A452HTZ8_9SAUR</name>
<evidence type="ECO:0000256" key="1">
    <source>
        <dbReference type="SAM" id="MobiDB-lite"/>
    </source>
</evidence>
<sequence>MSNCSGRVLFDCYSHWYPKGISTHTGAPGTEQSPAKGSVVLVRECVGHHAHQLLPGSLAGRRELPLEVGGQDDDEDSPTHAEVLGIHVQLVAVQLAQFGVRGLDVVQVLHGVPKGGQHLLAVGTDLGVADDGGGAGEVPEGREKPLGPGVDDQQPRERETGGFAAAFLHVDLAPQAGNELLLFGCPVHHGDERGVLCRCS</sequence>
<reference evidence="3" key="1">
    <citation type="journal article" date="2017" name="PLoS ONE">
        <title>The Agassiz's desert tortoise genome provides a resource for the conservation of a threatened species.</title>
        <authorList>
            <person name="Tollis M."/>
            <person name="DeNardo D.F."/>
            <person name="Cornelius J.A."/>
            <person name="Dolby G.A."/>
            <person name="Edwards T."/>
            <person name="Henen B.T."/>
            <person name="Karl A.E."/>
            <person name="Murphy R.W."/>
            <person name="Kusumi K."/>
        </authorList>
    </citation>
    <scope>NUCLEOTIDE SEQUENCE [LARGE SCALE GENOMIC DNA]</scope>
</reference>
<accession>A0A452HTZ8</accession>
<dbReference type="AlphaFoldDB" id="A0A452HTZ8"/>
<feature type="region of interest" description="Disordered" evidence="1">
    <location>
        <begin position="130"/>
        <end position="156"/>
    </location>
</feature>
<reference evidence="2" key="2">
    <citation type="submission" date="2025-08" db="UniProtKB">
        <authorList>
            <consortium name="Ensembl"/>
        </authorList>
    </citation>
    <scope>IDENTIFICATION</scope>
</reference>
<evidence type="ECO:0000313" key="3">
    <source>
        <dbReference type="Proteomes" id="UP000291020"/>
    </source>
</evidence>
<evidence type="ECO:0000313" key="2">
    <source>
        <dbReference type="Ensembl" id="ENSGAGP00000018583.1"/>
    </source>
</evidence>
<dbReference type="Proteomes" id="UP000291020">
    <property type="component" value="Unassembled WGS sequence"/>
</dbReference>
<dbReference type="Ensembl" id="ENSGAGT00000021186.1">
    <property type="protein sequence ID" value="ENSGAGP00000018583.1"/>
    <property type="gene ID" value="ENSGAGG00000013751.1"/>
</dbReference>
<protein>
    <submittedName>
        <fullName evidence="2">Uncharacterized protein</fullName>
    </submittedName>
</protein>
<keyword evidence="3" id="KW-1185">Reference proteome</keyword>
<proteinExistence type="predicted"/>
<reference evidence="2" key="3">
    <citation type="submission" date="2025-09" db="UniProtKB">
        <authorList>
            <consortium name="Ensembl"/>
        </authorList>
    </citation>
    <scope>IDENTIFICATION</scope>
</reference>